<keyword evidence="6" id="KW-1185">Reference proteome</keyword>
<dbReference type="Gene3D" id="3.40.5.10">
    <property type="entry name" value="Ribosomal protein L9, N-terminal domain"/>
    <property type="match status" value="1"/>
</dbReference>
<evidence type="ECO:0000256" key="3">
    <source>
        <dbReference type="ARBA" id="ARBA00023274"/>
    </source>
</evidence>
<comment type="similarity">
    <text evidence="1">Belongs to the bacterial ribosomal protein bL9 family.</text>
</comment>
<accession>A0A6A6TMV0</accession>
<evidence type="ECO:0000313" key="5">
    <source>
        <dbReference type="EMBL" id="KAF2661140.1"/>
    </source>
</evidence>
<evidence type="ECO:0000256" key="1">
    <source>
        <dbReference type="ARBA" id="ARBA00010605"/>
    </source>
</evidence>
<dbReference type="InterPro" id="IPR036935">
    <property type="entry name" value="Ribosomal_bL9_N_sf"/>
</dbReference>
<keyword evidence="3" id="KW-0687">Ribonucleoprotein</keyword>
<evidence type="ECO:0000259" key="4">
    <source>
        <dbReference type="Pfam" id="PF01281"/>
    </source>
</evidence>
<dbReference type="InterPro" id="IPR020070">
    <property type="entry name" value="Ribosomal_bL9_N"/>
</dbReference>
<evidence type="ECO:0000313" key="6">
    <source>
        <dbReference type="Proteomes" id="UP000799324"/>
    </source>
</evidence>
<dbReference type="PANTHER" id="PTHR21368">
    <property type="entry name" value="50S RIBOSOMAL PROTEIN L9"/>
    <property type="match status" value="1"/>
</dbReference>
<protein>
    <recommendedName>
        <fullName evidence="4">Ribosomal protein L9 domain-containing protein</fullName>
    </recommendedName>
</protein>
<proteinExistence type="inferred from homology"/>
<feature type="domain" description="Ribosomal protein L9" evidence="4">
    <location>
        <begin position="31"/>
        <end position="75"/>
    </location>
</feature>
<gene>
    <name evidence="5" type="ORF">K491DRAFT_687619</name>
</gene>
<dbReference type="GO" id="GO:1990904">
    <property type="term" value="C:ribonucleoprotein complex"/>
    <property type="evidence" value="ECO:0007669"/>
    <property type="project" value="UniProtKB-KW"/>
</dbReference>
<dbReference type="InterPro" id="IPR000244">
    <property type="entry name" value="Ribosomal_bL9"/>
</dbReference>
<sequence>MTRLGLHVGGPLQQVRGKSKAAREAERNIVVKLIQDVPRFGRAGTYVPLNPAQMRNRWFPKRIADYVPAVQLKQLKAEGTVMGRDFDFGMLRARQAGDEEGPDEVRRQPKNYVRPVELDFLSPARSMELLTTFMPSTLDFARQPIEQEKVEARPQPRYGASNAADILTAAAMAAKPKTPVNGIYGSVSTSDVAASIRTALAHNEEAARVILADSHISFIDGPEGDSARVKQLGSFKVEIKIPGADSPITRSVRIRAKKDDLAQAA</sequence>
<dbReference type="AlphaFoldDB" id="A0A6A6TMV0"/>
<name>A0A6A6TMV0_9PLEO</name>
<dbReference type="Pfam" id="PF01281">
    <property type="entry name" value="Ribosomal_L9_N"/>
    <property type="match status" value="1"/>
</dbReference>
<dbReference type="Proteomes" id="UP000799324">
    <property type="component" value="Unassembled WGS sequence"/>
</dbReference>
<evidence type="ECO:0000256" key="2">
    <source>
        <dbReference type="ARBA" id="ARBA00022980"/>
    </source>
</evidence>
<dbReference type="GO" id="GO:0005840">
    <property type="term" value="C:ribosome"/>
    <property type="evidence" value="ECO:0007669"/>
    <property type="project" value="UniProtKB-KW"/>
</dbReference>
<reference evidence="5" key="1">
    <citation type="journal article" date="2020" name="Stud. Mycol.">
        <title>101 Dothideomycetes genomes: a test case for predicting lifestyles and emergence of pathogens.</title>
        <authorList>
            <person name="Haridas S."/>
            <person name="Albert R."/>
            <person name="Binder M."/>
            <person name="Bloem J."/>
            <person name="Labutti K."/>
            <person name="Salamov A."/>
            <person name="Andreopoulos B."/>
            <person name="Baker S."/>
            <person name="Barry K."/>
            <person name="Bills G."/>
            <person name="Bluhm B."/>
            <person name="Cannon C."/>
            <person name="Castanera R."/>
            <person name="Culley D."/>
            <person name="Daum C."/>
            <person name="Ezra D."/>
            <person name="Gonzalez J."/>
            <person name="Henrissat B."/>
            <person name="Kuo A."/>
            <person name="Liang C."/>
            <person name="Lipzen A."/>
            <person name="Lutzoni F."/>
            <person name="Magnuson J."/>
            <person name="Mondo S."/>
            <person name="Nolan M."/>
            <person name="Ohm R."/>
            <person name="Pangilinan J."/>
            <person name="Park H.-J."/>
            <person name="Ramirez L."/>
            <person name="Alfaro M."/>
            <person name="Sun H."/>
            <person name="Tritt A."/>
            <person name="Yoshinaga Y."/>
            <person name="Zwiers L.-H."/>
            <person name="Turgeon B."/>
            <person name="Goodwin S."/>
            <person name="Spatafora J."/>
            <person name="Crous P."/>
            <person name="Grigoriev I."/>
        </authorList>
    </citation>
    <scope>NUCLEOTIDE SEQUENCE</scope>
    <source>
        <strain evidence="5">CBS 122681</strain>
    </source>
</reference>
<organism evidence="5 6">
    <name type="scientific">Lophiostoma macrostomum CBS 122681</name>
    <dbReference type="NCBI Taxonomy" id="1314788"/>
    <lineage>
        <taxon>Eukaryota</taxon>
        <taxon>Fungi</taxon>
        <taxon>Dikarya</taxon>
        <taxon>Ascomycota</taxon>
        <taxon>Pezizomycotina</taxon>
        <taxon>Dothideomycetes</taxon>
        <taxon>Pleosporomycetidae</taxon>
        <taxon>Pleosporales</taxon>
        <taxon>Lophiostomataceae</taxon>
        <taxon>Lophiostoma</taxon>
    </lineage>
</organism>
<keyword evidence="2" id="KW-0689">Ribosomal protein</keyword>
<dbReference type="EMBL" id="MU004295">
    <property type="protein sequence ID" value="KAF2661140.1"/>
    <property type="molecule type" value="Genomic_DNA"/>
</dbReference>
<dbReference type="GO" id="GO:0006412">
    <property type="term" value="P:translation"/>
    <property type="evidence" value="ECO:0007669"/>
    <property type="project" value="InterPro"/>
</dbReference>
<dbReference type="GO" id="GO:0003735">
    <property type="term" value="F:structural constituent of ribosome"/>
    <property type="evidence" value="ECO:0007669"/>
    <property type="project" value="InterPro"/>
</dbReference>
<dbReference type="OrthoDB" id="5555409at2759"/>